<sequence length="127" mass="14095">MGLVLFPGDDDTSSPDVSWSYTGFGAFRRWLAQAEGFTLDEMHGFGGQRPWNDVSTTLAPLLDHPDDDGPDLTPAQCAAIRFRLQEIADQREGGSTDPLLQRHMDDARQLVVVLQFCVEKDVNLLFG</sequence>
<accession>A0ACC6UEK2</accession>
<protein>
    <submittedName>
        <fullName evidence="1">Uncharacterized protein</fullName>
    </submittedName>
</protein>
<evidence type="ECO:0000313" key="1">
    <source>
        <dbReference type="EMBL" id="MEY9809860.1"/>
    </source>
</evidence>
<gene>
    <name evidence="1" type="ORF">RKD21_000117</name>
</gene>
<dbReference type="Proteomes" id="UP001565447">
    <property type="component" value="Unassembled WGS sequence"/>
</dbReference>
<organism evidence="1 2">
    <name type="scientific">Streptomyces albogriseolus</name>
    <dbReference type="NCBI Taxonomy" id="1887"/>
    <lineage>
        <taxon>Bacteria</taxon>
        <taxon>Bacillati</taxon>
        <taxon>Actinomycetota</taxon>
        <taxon>Actinomycetes</taxon>
        <taxon>Kitasatosporales</taxon>
        <taxon>Streptomycetaceae</taxon>
        <taxon>Streptomyces</taxon>
        <taxon>Streptomyces albogriseolus group</taxon>
    </lineage>
</organism>
<name>A0ACC6UEK2_STRAO</name>
<reference evidence="1" key="1">
    <citation type="submission" date="2024-07" db="EMBL/GenBank/DDBJ databases">
        <title>Genome sequencing of plant associated microbes to promote plant fitness in Sorghum bicolor and Oryza sativa.</title>
        <authorList>
            <person name="Coleman-Derr D."/>
        </authorList>
    </citation>
    <scope>NUCLEOTIDE SEQUENCE</scope>
    <source>
        <strain evidence="1">SAI-173</strain>
    </source>
</reference>
<dbReference type="EMBL" id="JBGCBD010000001">
    <property type="protein sequence ID" value="MEY9809860.1"/>
    <property type="molecule type" value="Genomic_DNA"/>
</dbReference>
<proteinExistence type="predicted"/>
<comment type="caution">
    <text evidence="1">The sequence shown here is derived from an EMBL/GenBank/DDBJ whole genome shotgun (WGS) entry which is preliminary data.</text>
</comment>
<evidence type="ECO:0000313" key="2">
    <source>
        <dbReference type="Proteomes" id="UP001565447"/>
    </source>
</evidence>
<keyword evidence="2" id="KW-1185">Reference proteome</keyword>